<evidence type="ECO:0000256" key="6">
    <source>
        <dbReference type="ARBA" id="ARBA00013376"/>
    </source>
</evidence>
<comment type="pathway">
    <text evidence="2 18">Amino-acid biosynthesis; L-threonine biosynthesis; L-threonine from L-aspartate: step 3/5.</text>
</comment>
<dbReference type="InterPro" id="IPR045865">
    <property type="entry name" value="ACT-like_dom_sf"/>
</dbReference>
<protein>
    <recommendedName>
        <fullName evidence="6 18">Homoserine dehydrogenase</fullName>
        <ecNumber evidence="5 18">1.1.1.3</ecNumber>
    </recommendedName>
</protein>
<accession>A0AAJ1BEW6</accession>
<dbReference type="Gene3D" id="3.40.50.720">
    <property type="entry name" value="NAD(P)-binding Rossmann-like Domain"/>
    <property type="match status" value="1"/>
</dbReference>
<evidence type="ECO:0000256" key="10">
    <source>
        <dbReference type="ARBA" id="ARBA00023002"/>
    </source>
</evidence>
<dbReference type="SUPFAM" id="SSF55347">
    <property type="entry name" value="Glyceraldehyde-3-phosphate dehydrogenase-like, C-terminal domain"/>
    <property type="match status" value="1"/>
</dbReference>
<comment type="pathway">
    <text evidence="3 18">Amino-acid biosynthesis; L-methionine biosynthesis via de novo pathway; L-homoserine from L-aspartate: step 3/3.</text>
</comment>
<dbReference type="Gene3D" id="3.30.360.10">
    <property type="entry name" value="Dihydrodipicolinate Reductase, domain 2"/>
    <property type="match status" value="1"/>
</dbReference>
<dbReference type="InterPro" id="IPR019811">
    <property type="entry name" value="HDH_CS"/>
</dbReference>
<dbReference type="GO" id="GO:0004412">
    <property type="term" value="F:homoserine dehydrogenase activity"/>
    <property type="evidence" value="ECO:0007669"/>
    <property type="project" value="UniProtKB-EC"/>
</dbReference>
<evidence type="ECO:0000256" key="12">
    <source>
        <dbReference type="ARBA" id="ARBA00023167"/>
    </source>
</evidence>
<dbReference type="EC" id="1.1.1.3" evidence="5 18"/>
<dbReference type="CDD" id="cd04881">
    <property type="entry name" value="ACT_HSDH-Hom"/>
    <property type="match status" value="1"/>
</dbReference>
<dbReference type="PROSITE" id="PS01042">
    <property type="entry name" value="HOMOSER_DHGENASE"/>
    <property type="match status" value="1"/>
</dbReference>
<organism evidence="21 22">
    <name type="scientific">Varibaculum cambriense</name>
    <dbReference type="NCBI Taxonomy" id="184870"/>
    <lineage>
        <taxon>Bacteria</taxon>
        <taxon>Bacillati</taxon>
        <taxon>Actinomycetota</taxon>
        <taxon>Actinomycetes</taxon>
        <taxon>Actinomycetales</taxon>
        <taxon>Actinomycetaceae</taxon>
        <taxon>Varibaculum</taxon>
    </lineage>
</organism>
<dbReference type="AlphaFoldDB" id="A0AAJ1BEW6"/>
<dbReference type="PANTHER" id="PTHR43331">
    <property type="entry name" value="HOMOSERINE DEHYDROGENASE"/>
    <property type="match status" value="1"/>
</dbReference>
<keyword evidence="12 18" id="KW-0486">Methionine biosynthesis</keyword>
<evidence type="ECO:0000256" key="15">
    <source>
        <dbReference type="ARBA" id="ARBA00049031"/>
    </source>
</evidence>
<evidence type="ECO:0000256" key="4">
    <source>
        <dbReference type="ARBA" id="ARBA00006753"/>
    </source>
</evidence>
<feature type="active site" description="Proton donor" evidence="16">
    <location>
        <position position="204"/>
    </location>
</feature>
<sequence>MKQAVKIAVLGCGTVGAQVVRLLQERAADYQARCGASLEIIGICVHNLAAPRPDFISRDLLTDQAEPLIDQADLVIELIGGIEPARTYITRALEAGKSVVTGNKALLAQHGPELFDLSREREADLYYEAAVAGAIPVVYGLRESLAGDRVQVVQGIVNGTTNYMLDQMEKKGWSFEQALTTAQELGYAEADPTADIDGLDAAAKCALLAQLAFHTRVSLDQVAVKGIRSITADDIADAKESGRTIKLLAIAQLAQDEQGRECVSCRVEPVLVKPENPLASIAGAFNAIVIDAEAAGRLMFYGQGAGGVQTASAVLSDVVAAAFHLVSGGSAPRESAYADLPQMPAEQVSSKYSIRLQVDDVTGVLAEVAGIFARRGISIEQVRQRSDAKSGKAIVSLSSDWASAGDIDLTVKDLEAAEPVSQVIQVISMEG</sequence>
<dbReference type="GO" id="GO:0050661">
    <property type="term" value="F:NADP binding"/>
    <property type="evidence" value="ECO:0007669"/>
    <property type="project" value="InterPro"/>
</dbReference>
<evidence type="ECO:0000256" key="13">
    <source>
        <dbReference type="ARBA" id="ARBA00044930"/>
    </source>
</evidence>
<dbReference type="NCBIfam" id="NF004976">
    <property type="entry name" value="PRK06349.1"/>
    <property type="match status" value="1"/>
</dbReference>
<dbReference type="SUPFAM" id="SSF51735">
    <property type="entry name" value="NAD(P)-binding Rossmann-fold domains"/>
    <property type="match status" value="1"/>
</dbReference>
<name>A0AAJ1BEW6_9ACTO</name>
<comment type="catalytic activity">
    <reaction evidence="14">
        <text>L-homoserine + NADP(+) = L-aspartate 4-semialdehyde + NADPH + H(+)</text>
        <dbReference type="Rhea" id="RHEA:15761"/>
        <dbReference type="ChEBI" id="CHEBI:15378"/>
        <dbReference type="ChEBI" id="CHEBI:57476"/>
        <dbReference type="ChEBI" id="CHEBI:57783"/>
        <dbReference type="ChEBI" id="CHEBI:58349"/>
        <dbReference type="ChEBI" id="CHEBI:537519"/>
        <dbReference type="EC" id="1.1.1.3"/>
    </reaction>
    <physiologicalReaction direction="right-to-left" evidence="14">
        <dbReference type="Rhea" id="RHEA:15763"/>
    </physiologicalReaction>
</comment>
<dbReference type="InterPro" id="IPR016204">
    <property type="entry name" value="HDH"/>
</dbReference>
<dbReference type="Pfam" id="PF01842">
    <property type="entry name" value="ACT"/>
    <property type="match status" value="1"/>
</dbReference>
<dbReference type="PIRSF" id="PIRSF000098">
    <property type="entry name" value="Homoser_dehydrog"/>
    <property type="match status" value="1"/>
</dbReference>
<dbReference type="Pfam" id="PF00742">
    <property type="entry name" value="Homoserine_dh"/>
    <property type="match status" value="1"/>
</dbReference>
<evidence type="ECO:0000256" key="11">
    <source>
        <dbReference type="ARBA" id="ARBA00023053"/>
    </source>
</evidence>
<dbReference type="SUPFAM" id="SSF55021">
    <property type="entry name" value="ACT-like"/>
    <property type="match status" value="1"/>
</dbReference>
<dbReference type="PROSITE" id="PS51671">
    <property type="entry name" value="ACT"/>
    <property type="match status" value="1"/>
</dbReference>
<evidence type="ECO:0000256" key="9">
    <source>
        <dbReference type="ARBA" id="ARBA00022857"/>
    </source>
</evidence>
<dbReference type="InterPro" id="IPR001342">
    <property type="entry name" value="HDH_cat"/>
</dbReference>
<dbReference type="InterPro" id="IPR005106">
    <property type="entry name" value="Asp/hSer_DH_NAD-bd"/>
</dbReference>
<dbReference type="InterPro" id="IPR002912">
    <property type="entry name" value="ACT_dom"/>
</dbReference>
<comment type="caution">
    <text evidence="21">The sequence shown here is derived from an EMBL/GenBank/DDBJ whole genome shotgun (WGS) entry which is preliminary data.</text>
</comment>
<feature type="binding site" evidence="17">
    <location>
        <position position="189"/>
    </location>
    <ligand>
        <name>L-homoserine</name>
        <dbReference type="ChEBI" id="CHEBI:57476"/>
    </ligand>
</feature>
<evidence type="ECO:0000256" key="17">
    <source>
        <dbReference type="PIRSR" id="PIRSR000098-2"/>
    </source>
</evidence>
<reference evidence="21" key="1">
    <citation type="submission" date="2022-01" db="EMBL/GenBank/DDBJ databases">
        <title>Collection of gut derived symbiotic bacterial strains cultured from healthy donors.</title>
        <authorList>
            <person name="Lin H."/>
            <person name="Kohout C."/>
            <person name="Waligurski E."/>
            <person name="Pamer E.G."/>
        </authorList>
    </citation>
    <scope>NUCLEOTIDE SEQUENCE</scope>
    <source>
        <strain evidence="21">DFI.7.46</strain>
    </source>
</reference>
<keyword evidence="8 18" id="KW-0791">Threonine biosynthesis</keyword>
<evidence type="ECO:0000313" key="21">
    <source>
        <dbReference type="EMBL" id="MCG4618692.1"/>
    </source>
</evidence>
<comment type="similarity">
    <text evidence="4 19">Belongs to the homoserine dehydrogenase family.</text>
</comment>
<dbReference type="Proteomes" id="UP001200537">
    <property type="component" value="Unassembled WGS sequence"/>
</dbReference>
<feature type="binding site" evidence="17">
    <location>
        <position position="104"/>
    </location>
    <ligand>
        <name>NADPH</name>
        <dbReference type="ChEBI" id="CHEBI:57783"/>
    </ligand>
</feature>
<dbReference type="InterPro" id="IPR036291">
    <property type="entry name" value="NAD(P)-bd_dom_sf"/>
</dbReference>
<keyword evidence="11" id="KW-0915">Sodium</keyword>
<evidence type="ECO:0000256" key="3">
    <source>
        <dbReference type="ARBA" id="ARBA00005062"/>
    </source>
</evidence>
<keyword evidence="7 18" id="KW-0028">Amino-acid biosynthesis</keyword>
<evidence type="ECO:0000256" key="7">
    <source>
        <dbReference type="ARBA" id="ARBA00022605"/>
    </source>
</evidence>
<feature type="domain" description="ACT" evidence="20">
    <location>
        <begin position="353"/>
        <end position="431"/>
    </location>
</feature>
<keyword evidence="9 17" id="KW-0521">NADP</keyword>
<dbReference type="GO" id="GO:0009088">
    <property type="term" value="P:threonine biosynthetic process"/>
    <property type="evidence" value="ECO:0007669"/>
    <property type="project" value="UniProtKB-KW"/>
</dbReference>
<dbReference type="GO" id="GO:0009086">
    <property type="term" value="P:methionine biosynthetic process"/>
    <property type="evidence" value="ECO:0007669"/>
    <property type="project" value="UniProtKB-KW"/>
</dbReference>
<evidence type="ECO:0000256" key="5">
    <source>
        <dbReference type="ARBA" id="ARBA00013213"/>
    </source>
</evidence>
<keyword evidence="10 18" id="KW-0560">Oxidoreductase</keyword>
<evidence type="ECO:0000256" key="2">
    <source>
        <dbReference type="ARBA" id="ARBA00005056"/>
    </source>
</evidence>
<dbReference type="PANTHER" id="PTHR43331:SF1">
    <property type="entry name" value="HOMOSERINE DEHYDROGENASE"/>
    <property type="match status" value="1"/>
</dbReference>
<evidence type="ECO:0000256" key="18">
    <source>
        <dbReference type="RuleBase" id="RU000579"/>
    </source>
</evidence>
<dbReference type="FunFam" id="3.30.360.10:FF:000005">
    <property type="entry name" value="Homoserine dehydrogenase"/>
    <property type="match status" value="1"/>
</dbReference>
<evidence type="ECO:0000256" key="1">
    <source>
        <dbReference type="ARBA" id="ARBA00001920"/>
    </source>
</evidence>
<evidence type="ECO:0000256" key="14">
    <source>
        <dbReference type="ARBA" id="ARBA00048841"/>
    </source>
</evidence>
<evidence type="ECO:0000256" key="16">
    <source>
        <dbReference type="PIRSR" id="PIRSR000098-1"/>
    </source>
</evidence>
<proteinExistence type="inferred from homology"/>
<gene>
    <name evidence="21" type="ORF">L0M99_09370</name>
</gene>
<evidence type="ECO:0000259" key="20">
    <source>
        <dbReference type="PROSITE" id="PS51671"/>
    </source>
</evidence>
<dbReference type="RefSeq" id="WP_024059550.1">
    <property type="nucleotide sequence ID" value="NZ_JAGZVZ010000004.1"/>
</dbReference>
<comment type="function">
    <text evidence="13">Catalyzes the conversion of L-aspartate-beta-semialdehyde (L-Asa) to L-homoserine (L-Hse), the third step in the biosynthesis of threonine and methionine from aspartate.</text>
</comment>
<dbReference type="Gene3D" id="3.30.70.260">
    <property type="match status" value="1"/>
</dbReference>
<evidence type="ECO:0000256" key="8">
    <source>
        <dbReference type="ARBA" id="ARBA00022697"/>
    </source>
</evidence>
<dbReference type="Pfam" id="PF03447">
    <property type="entry name" value="NAD_binding_3"/>
    <property type="match status" value="1"/>
</dbReference>
<dbReference type="EMBL" id="JAKNHJ010000023">
    <property type="protein sequence ID" value="MCG4618692.1"/>
    <property type="molecule type" value="Genomic_DNA"/>
</dbReference>
<evidence type="ECO:0000313" key="22">
    <source>
        <dbReference type="Proteomes" id="UP001200537"/>
    </source>
</evidence>
<evidence type="ECO:0000256" key="19">
    <source>
        <dbReference type="RuleBase" id="RU004171"/>
    </source>
</evidence>
<comment type="cofactor">
    <cofactor evidence="1">
        <name>a metal cation</name>
        <dbReference type="ChEBI" id="CHEBI:25213"/>
    </cofactor>
</comment>
<feature type="binding site" evidence="17">
    <location>
        <begin position="10"/>
        <end position="17"/>
    </location>
    <ligand>
        <name>NADP(+)</name>
        <dbReference type="ChEBI" id="CHEBI:58349"/>
    </ligand>
</feature>
<comment type="catalytic activity">
    <reaction evidence="15">
        <text>L-homoserine + NAD(+) = L-aspartate 4-semialdehyde + NADH + H(+)</text>
        <dbReference type="Rhea" id="RHEA:15757"/>
        <dbReference type="ChEBI" id="CHEBI:15378"/>
        <dbReference type="ChEBI" id="CHEBI:57476"/>
        <dbReference type="ChEBI" id="CHEBI:57540"/>
        <dbReference type="ChEBI" id="CHEBI:57945"/>
        <dbReference type="ChEBI" id="CHEBI:537519"/>
        <dbReference type="EC" id="1.1.1.3"/>
    </reaction>
    <physiologicalReaction direction="right-to-left" evidence="15">
        <dbReference type="Rhea" id="RHEA:15759"/>
    </physiologicalReaction>
</comment>